<feature type="repeat" description="ANK" evidence="3">
    <location>
        <begin position="849"/>
        <end position="881"/>
    </location>
</feature>
<dbReference type="InterPro" id="IPR036770">
    <property type="entry name" value="Ankyrin_rpt-contain_sf"/>
</dbReference>
<feature type="repeat" description="ANK" evidence="3">
    <location>
        <begin position="882"/>
        <end position="914"/>
    </location>
</feature>
<feature type="repeat" description="ANK" evidence="3">
    <location>
        <begin position="665"/>
        <end position="687"/>
    </location>
</feature>
<dbReference type="InterPro" id="IPR050889">
    <property type="entry name" value="Dendritic_Spine_Reg/Scaffold"/>
</dbReference>
<dbReference type="AlphaFoldDB" id="A0A7D8YRE8"/>
<dbReference type="PROSITE" id="PS50297">
    <property type="entry name" value="ANK_REP_REGION"/>
    <property type="match status" value="7"/>
</dbReference>
<dbReference type="Gene3D" id="1.10.510.10">
    <property type="entry name" value="Transferase(Phosphotransferase) domain 1"/>
    <property type="match status" value="1"/>
</dbReference>
<feature type="repeat" description="ANK" evidence="3">
    <location>
        <begin position="564"/>
        <end position="597"/>
    </location>
</feature>
<comment type="caution">
    <text evidence="6">The sequence shown here is derived from an EMBL/GenBank/DDBJ whole genome shotgun (WGS) entry which is preliminary data.</text>
</comment>
<evidence type="ECO:0000259" key="5">
    <source>
        <dbReference type="PROSITE" id="PS50011"/>
    </source>
</evidence>
<dbReference type="SUPFAM" id="SSF56112">
    <property type="entry name" value="Protein kinase-like (PK-like)"/>
    <property type="match status" value="1"/>
</dbReference>
<dbReference type="PANTHER" id="PTHR24166">
    <property type="entry name" value="ROLLING PEBBLES, ISOFORM B"/>
    <property type="match status" value="1"/>
</dbReference>
<dbReference type="Gene3D" id="1.25.40.20">
    <property type="entry name" value="Ankyrin repeat-containing domain"/>
    <property type="match status" value="5"/>
</dbReference>
<dbReference type="OrthoDB" id="20872at2759"/>
<feature type="repeat" description="ANK" evidence="3">
    <location>
        <begin position="767"/>
        <end position="799"/>
    </location>
</feature>
<proteinExistence type="predicted"/>
<dbReference type="GO" id="GO:0005524">
    <property type="term" value="F:ATP binding"/>
    <property type="evidence" value="ECO:0007669"/>
    <property type="project" value="InterPro"/>
</dbReference>
<dbReference type="Pfam" id="PF12796">
    <property type="entry name" value="Ank_2"/>
    <property type="match status" value="4"/>
</dbReference>
<protein>
    <submittedName>
        <fullName evidence="6">Serine/threonine-protein phosphatase 6 regulatory ankyrin repeat subunit A</fullName>
    </submittedName>
</protein>
<evidence type="ECO:0000256" key="2">
    <source>
        <dbReference type="ARBA" id="ARBA00023043"/>
    </source>
</evidence>
<dbReference type="PROSITE" id="PS50011">
    <property type="entry name" value="PROTEIN_KINASE_DOM"/>
    <property type="match status" value="1"/>
</dbReference>
<feature type="region of interest" description="Disordered" evidence="4">
    <location>
        <begin position="380"/>
        <end position="419"/>
    </location>
</feature>
<dbReference type="SMART" id="SM00248">
    <property type="entry name" value="ANK"/>
    <property type="match status" value="13"/>
</dbReference>
<organism evidence="6 7">
    <name type="scientific">Lachnellula cervina</name>
    <dbReference type="NCBI Taxonomy" id="1316786"/>
    <lineage>
        <taxon>Eukaryota</taxon>
        <taxon>Fungi</taxon>
        <taxon>Dikarya</taxon>
        <taxon>Ascomycota</taxon>
        <taxon>Pezizomycotina</taxon>
        <taxon>Leotiomycetes</taxon>
        <taxon>Helotiales</taxon>
        <taxon>Lachnaceae</taxon>
        <taxon>Lachnellula</taxon>
    </lineage>
</organism>
<dbReference type="InterPro" id="IPR011009">
    <property type="entry name" value="Kinase-like_dom_sf"/>
</dbReference>
<sequence length="916" mass="100410">MADDLDDYKLVVSFEDKRVIRHLWYRSDRERGERKVRTEQQWAIEDEPLGSGGFGSVRLQSTADGSKRAVKAVLKSTAEKFNIDYKEEIRALTKFSRAKYSQHGLFVDFLGWYENDDFVFLAMEYLPMGDLSDWAKYSKSEGDLKTICQQLLEGLEIMHANGFMHRDLKPQLITKYKNIFVVQNRPWWVKIGDFGITKRANPEPGITRIGTHIGTEGYSAPEVDPDMAVTLGCSPPTTGKDSFRPYAYTNAVDIWSLGCVLFQLVTHQLPFSPSSPKVLRKFCKGKTPFPGDVLSGKIHQSGLELIQQLLTPKPPLRPSASQALKSSWILEGSVEDVPSVLHSKCASNNSSGQFTTVKIPTLKKSKEQIETPTLLAGARLENDKTTRRSLTPQKSVSLLATSSKLTASSTPGGPTKSVEDKPRKIEHFLEKDISQFTPVGSSYSRLLKRKLHVMSHIKSGNRSTALQDAASRGDERTVKSLLEIGANAIENCQKGCNSLHVAAAFGQEAIIKLLLPFLKNSKGYIDSKDCKGITPLMFAIMSNEDSMVKLLLERGADVAENDDRGFNSLHIAASFGNETILKPLLENSNVDIDSRDMGNGTPLIQATICNKKAMVKLLLQEGANVEAKSNRGYTSIAFAVTNGCEGIVRILFETGKVDVTWKANDGYTLLHFAARQGYDAIVKYLLQTCKVNIDPKDDNYETPLLLASRHGHNSVVQSLLQTGKVDIDAKNTSGCTALMLASIDGHSAVVQLCVENCARLEVKEYEAGRTALHGAALKGHENCVRLLLAKGAKIEAKDKNNYTALIYSACNGHENCVSLLLAKGAKVEVKEDKHGNTALICAAGNGHENSYTPLICAAINGLENCVKLLLAKGAKVEVKDSKGMRPLMLAAEGGDEAIVRLLLKEGAKIGPKDPKR</sequence>
<dbReference type="Proteomes" id="UP000481288">
    <property type="component" value="Unassembled WGS sequence"/>
</dbReference>
<dbReference type="InterPro" id="IPR002110">
    <property type="entry name" value="Ankyrin_rpt"/>
</dbReference>
<reference evidence="6 7" key="1">
    <citation type="submission" date="2018-05" db="EMBL/GenBank/DDBJ databases">
        <title>Whole genome sequencing for identification of molecular markers to develop diagnostic detection tools for the regulated plant pathogen Lachnellula willkommii.</title>
        <authorList>
            <person name="Giroux E."/>
            <person name="Bilodeau G."/>
        </authorList>
    </citation>
    <scope>NUCLEOTIDE SEQUENCE [LARGE SCALE GENOMIC DNA]</scope>
    <source>
        <strain evidence="6 7">CBS 625.97</strain>
    </source>
</reference>
<keyword evidence="1" id="KW-0677">Repeat</keyword>
<evidence type="ECO:0000256" key="3">
    <source>
        <dbReference type="PROSITE-ProRule" id="PRU00023"/>
    </source>
</evidence>
<keyword evidence="7" id="KW-1185">Reference proteome</keyword>
<feature type="repeat" description="ANK" evidence="3">
    <location>
        <begin position="598"/>
        <end position="630"/>
    </location>
</feature>
<dbReference type="PANTHER" id="PTHR24166:SF48">
    <property type="entry name" value="PROTEIN VAPYRIN"/>
    <property type="match status" value="1"/>
</dbReference>
<evidence type="ECO:0000256" key="1">
    <source>
        <dbReference type="ARBA" id="ARBA00022737"/>
    </source>
</evidence>
<accession>A0A7D8YRE8</accession>
<dbReference type="SUPFAM" id="SSF48403">
    <property type="entry name" value="Ankyrin repeat"/>
    <property type="match status" value="2"/>
</dbReference>
<evidence type="ECO:0000313" key="7">
    <source>
        <dbReference type="Proteomes" id="UP000481288"/>
    </source>
</evidence>
<dbReference type="Pfam" id="PF00023">
    <property type="entry name" value="Ank"/>
    <property type="match status" value="3"/>
</dbReference>
<dbReference type="Pfam" id="PF00069">
    <property type="entry name" value="Pkinase"/>
    <property type="match status" value="1"/>
</dbReference>
<dbReference type="GO" id="GO:0004672">
    <property type="term" value="F:protein kinase activity"/>
    <property type="evidence" value="ECO:0007669"/>
    <property type="project" value="InterPro"/>
</dbReference>
<feature type="compositionally biased region" description="Low complexity" evidence="4">
    <location>
        <begin position="394"/>
        <end position="410"/>
    </location>
</feature>
<dbReference type="PRINTS" id="PR01415">
    <property type="entry name" value="ANKYRIN"/>
</dbReference>
<dbReference type="PROSITE" id="PS50088">
    <property type="entry name" value="ANK_REPEAT"/>
    <property type="match status" value="9"/>
</dbReference>
<keyword evidence="2 3" id="KW-0040">ANK repeat</keyword>
<feature type="repeat" description="ANK" evidence="3">
    <location>
        <begin position="800"/>
        <end position="832"/>
    </location>
</feature>
<gene>
    <name evidence="6" type="primary">ANKRD28</name>
    <name evidence="6" type="ORF">LCER1_G003365</name>
</gene>
<feature type="repeat" description="ANK" evidence="3">
    <location>
        <begin position="531"/>
        <end position="563"/>
    </location>
</feature>
<name>A0A7D8YRE8_9HELO</name>
<feature type="repeat" description="ANK" evidence="3">
    <location>
        <begin position="699"/>
        <end position="723"/>
    </location>
</feature>
<dbReference type="EMBL" id="QGMG01000100">
    <property type="protein sequence ID" value="TVY57322.1"/>
    <property type="molecule type" value="Genomic_DNA"/>
</dbReference>
<dbReference type="InterPro" id="IPR000719">
    <property type="entry name" value="Prot_kinase_dom"/>
</dbReference>
<feature type="domain" description="Protein kinase" evidence="5">
    <location>
        <begin position="43"/>
        <end position="329"/>
    </location>
</feature>
<evidence type="ECO:0000256" key="4">
    <source>
        <dbReference type="SAM" id="MobiDB-lite"/>
    </source>
</evidence>
<evidence type="ECO:0000313" key="6">
    <source>
        <dbReference type="EMBL" id="TVY57322.1"/>
    </source>
</evidence>